<dbReference type="SUPFAM" id="SSF81901">
    <property type="entry name" value="HCP-like"/>
    <property type="match status" value="1"/>
</dbReference>
<keyword evidence="4" id="KW-1185">Reference proteome</keyword>
<dbReference type="Proteomes" id="UP000717328">
    <property type="component" value="Unassembled WGS sequence"/>
</dbReference>
<dbReference type="EMBL" id="JABCKI010005955">
    <property type="protein sequence ID" value="KAG5636260.1"/>
    <property type="molecule type" value="Genomic_DNA"/>
</dbReference>
<sequence>MPSLPPWVVDGWFFSLHRSWEQEAGEKESIAFPTTSDTDVKSDTAITPAAAAAQRPNRKPKDAISSKIEEKRQYVARLAPEDPDLARELYYLANAYHDHYQRTQQLPDLDAAIRFNDAAVAGTFAGHNGLAARQGSLAHLHTTRFSHTGNLADLDAAFRYANLAVKSTASWNFGDMRTNLGVLAIAHRARYRRFGAVEDLRAALECKKQALAYTDEDHPNYADSQATLAVSYIEYYKRFGKIGDLETALDLAKSAVDNTDPKDCDLGMKHGNLAVAYTERFRRLGDMADLDLALVHDQAALDATPPGHPNLSHYQAAIAVSYTERYKRLGMLEDMESALKYDQAAVENTLEGHPNLASLHGNLAASYSERYSRLGSLNDLKTALHFFKSCVDKTLTDHVDLPGRHALLAECHLDLYSRLGELSDLDSALYHYKYASDRTPLGDTSYARRLSGLGVLYCSRYERLNSLDDLEAAFKYQKAGLEYCPADHPELISFHRGIAKSYRYLYIRHRRISDLEESLRFYKSVLDKTPPGHVNLATHHVNLSNAYKTRYNRLEDSKDLELALEHGNMAVDITPRNHPKLPSRHQTLSSLYYVQYKASEILEDLTLAIHYGKRAVRSTPAKHPLLAKYQSHLLNLYNTKYQLLGNKEDYEICAKLTGMIIKSASTSTVSSWRAVTSVASFAFDNNLPVALEAYSAAFNMLSELLWIGTNVSTRHYTLVKHDIQGITSRAIACALHFNDINSAVEYMEQGLSIVHQQSLQLKNENSNLWRDYPEIAAKLRDVSTQVQHIDSGDDMNEEKNPPNYIAATLERQKLIAEIRAYPGYSDFLQPASYKRLSYAAAEGPVILLNFTSSRSDAIIILKPEISPVHVPLPGVTPKLAQKTLDLMRQALRAVRILSRDASQEASRYGRPLKSKQPPKDEKFQEVLLWLWNLVVQPVFQALHKHDVQGGRVWWCTSGPFNYLPLHAAAPIGSLFIQSYTTSLHELIRARTKPEIKPTTCAVVGVSNVAGHPELLLPLVPQELQRVATVLGSATNQLLDSAASVSNVLEVMKNSSWLHLACHGKQDTEDPLKSHLMLNDGNLELAAILNNSKNLASAEFIFLSACETAMGDEKLANEAMHFTGSFIAAGFKSAVGTLWSMADSDGPRVAEMMYRKVCEQGNGPEVGLAAEGLHRAVESLRRQGVPAHRWIPFVHFGV</sequence>
<comment type="caution">
    <text evidence="3">The sequence shown here is derived from an EMBL/GenBank/DDBJ whole genome shotgun (WGS) entry which is preliminary data.</text>
</comment>
<dbReference type="Pfam" id="PF12770">
    <property type="entry name" value="CHAT"/>
    <property type="match status" value="1"/>
</dbReference>
<dbReference type="OrthoDB" id="9991317at2759"/>
<proteinExistence type="predicted"/>
<dbReference type="InterPro" id="IPR011990">
    <property type="entry name" value="TPR-like_helical_dom_sf"/>
</dbReference>
<feature type="domain" description="CHAT" evidence="2">
    <location>
        <begin position="925"/>
        <end position="1196"/>
    </location>
</feature>
<feature type="region of interest" description="Disordered" evidence="1">
    <location>
        <begin position="25"/>
        <end position="66"/>
    </location>
</feature>
<dbReference type="Gene3D" id="1.25.40.10">
    <property type="entry name" value="Tetratricopeptide repeat domain"/>
    <property type="match status" value="2"/>
</dbReference>
<dbReference type="PANTHER" id="PTHR19959:SF119">
    <property type="entry name" value="FUNGAL LIPASE-LIKE DOMAIN-CONTAINING PROTEIN"/>
    <property type="match status" value="1"/>
</dbReference>
<accession>A0A9P7FS23</accession>
<gene>
    <name evidence="3" type="ORF">H0H81_008616</name>
</gene>
<dbReference type="AlphaFoldDB" id="A0A9P7FS23"/>
<evidence type="ECO:0000313" key="4">
    <source>
        <dbReference type="Proteomes" id="UP000717328"/>
    </source>
</evidence>
<dbReference type="PANTHER" id="PTHR19959">
    <property type="entry name" value="KINESIN LIGHT CHAIN"/>
    <property type="match status" value="1"/>
</dbReference>
<evidence type="ECO:0000259" key="2">
    <source>
        <dbReference type="Pfam" id="PF12770"/>
    </source>
</evidence>
<evidence type="ECO:0000256" key="1">
    <source>
        <dbReference type="SAM" id="MobiDB-lite"/>
    </source>
</evidence>
<reference evidence="3" key="2">
    <citation type="submission" date="2021-10" db="EMBL/GenBank/DDBJ databases">
        <title>Phylogenomics reveals ancestral predisposition of the termite-cultivated fungus Termitomyces towards a domesticated lifestyle.</title>
        <authorList>
            <person name="Auxier B."/>
            <person name="Grum-Grzhimaylo A."/>
            <person name="Cardenas M.E."/>
            <person name="Lodge J.D."/>
            <person name="Laessoe T."/>
            <person name="Pedersen O."/>
            <person name="Smith M.E."/>
            <person name="Kuyper T.W."/>
            <person name="Franco-Molano E.A."/>
            <person name="Baroni T.J."/>
            <person name="Aanen D.K."/>
        </authorList>
    </citation>
    <scope>NUCLEOTIDE SEQUENCE</scope>
    <source>
        <strain evidence="3">D49</strain>
    </source>
</reference>
<evidence type="ECO:0000313" key="3">
    <source>
        <dbReference type="EMBL" id="KAG5636260.1"/>
    </source>
</evidence>
<dbReference type="InterPro" id="IPR024983">
    <property type="entry name" value="CHAT_dom"/>
</dbReference>
<protein>
    <recommendedName>
        <fullName evidence="2">CHAT domain-containing protein</fullName>
    </recommendedName>
</protein>
<name>A0A9P7FS23_9AGAR</name>
<organism evidence="3 4">
    <name type="scientific">Sphagnurus paluster</name>
    <dbReference type="NCBI Taxonomy" id="117069"/>
    <lineage>
        <taxon>Eukaryota</taxon>
        <taxon>Fungi</taxon>
        <taxon>Dikarya</taxon>
        <taxon>Basidiomycota</taxon>
        <taxon>Agaricomycotina</taxon>
        <taxon>Agaricomycetes</taxon>
        <taxon>Agaricomycetidae</taxon>
        <taxon>Agaricales</taxon>
        <taxon>Tricholomatineae</taxon>
        <taxon>Lyophyllaceae</taxon>
        <taxon>Sphagnurus</taxon>
    </lineage>
</organism>
<reference evidence="3" key="1">
    <citation type="submission" date="2021-02" db="EMBL/GenBank/DDBJ databases">
        <authorList>
            <person name="Nieuwenhuis M."/>
            <person name="Van De Peppel L.J.J."/>
        </authorList>
    </citation>
    <scope>NUCLEOTIDE SEQUENCE</scope>
    <source>
        <strain evidence="3">D49</strain>
    </source>
</reference>